<gene>
    <name evidence="9" type="ORF">NOI20_04185</name>
</gene>
<dbReference type="GO" id="GO:0005886">
    <property type="term" value="C:plasma membrane"/>
    <property type="evidence" value="ECO:0007669"/>
    <property type="project" value="UniProtKB-SubCell"/>
</dbReference>
<dbReference type="PANTHER" id="PTHR30269:SF37">
    <property type="entry name" value="MEMBRANE TRANSPORTER PROTEIN"/>
    <property type="match status" value="1"/>
</dbReference>
<evidence type="ECO:0000256" key="1">
    <source>
        <dbReference type="ARBA" id="ARBA00004651"/>
    </source>
</evidence>
<comment type="caution">
    <text evidence="9">The sequence shown here is derived from an EMBL/GenBank/DDBJ whole genome shotgun (WGS) entry which is preliminary data.</text>
</comment>
<feature type="transmembrane region" description="Helical" evidence="8">
    <location>
        <begin position="234"/>
        <end position="254"/>
    </location>
</feature>
<evidence type="ECO:0000256" key="5">
    <source>
        <dbReference type="ARBA" id="ARBA00022692"/>
    </source>
</evidence>
<feature type="transmembrane region" description="Helical" evidence="8">
    <location>
        <begin position="135"/>
        <end position="163"/>
    </location>
</feature>
<accession>A0AAJ1U8W8</accession>
<dbReference type="EMBL" id="JANFFA010000001">
    <property type="protein sequence ID" value="MDQ2093298.1"/>
    <property type="molecule type" value="Genomic_DNA"/>
</dbReference>
<feature type="transmembrane region" description="Helical" evidence="8">
    <location>
        <begin position="16"/>
        <end position="43"/>
    </location>
</feature>
<dbReference type="RefSeq" id="WP_317624891.1">
    <property type="nucleotide sequence ID" value="NZ_JANFFA010000001.1"/>
</dbReference>
<keyword evidence="6 8" id="KW-1133">Transmembrane helix</keyword>
<organism evidence="9 10">
    <name type="scientific">Rhodalgimonas zhirmunskyi</name>
    <dbReference type="NCBI Taxonomy" id="2964767"/>
    <lineage>
        <taxon>Bacteria</taxon>
        <taxon>Pseudomonadati</taxon>
        <taxon>Pseudomonadota</taxon>
        <taxon>Alphaproteobacteria</taxon>
        <taxon>Rhodobacterales</taxon>
        <taxon>Roseobacteraceae</taxon>
        <taxon>Rhodalgimonas</taxon>
    </lineage>
</organism>
<feature type="transmembrane region" description="Helical" evidence="8">
    <location>
        <begin position="108"/>
        <end position="129"/>
    </location>
</feature>
<reference evidence="9" key="2">
    <citation type="submission" date="2023-04" db="EMBL/GenBank/DDBJ databases">
        <title>'Rhodoalgimonas zhirmunskyi' gen. nov., isolated from a red alga.</title>
        <authorList>
            <person name="Nedashkovskaya O.I."/>
            <person name="Otstavnykh N.Y."/>
            <person name="Bystritskaya E.P."/>
            <person name="Balabanova L.A."/>
            <person name="Isaeva M.P."/>
        </authorList>
    </citation>
    <scope>NUCLEOTIDE SEQUENCE</scope>
    <source>
        <strain evidence="9">10Alg 79</strain>
    </source>
</reference>
<evidence type="ECO:0000313" key="10">
    <source>
        <dbReference type="Proteomes" id="UP001227162"/>
    </source>
</evidence>
<sequence length="257" mass="26926">MTEALTQVFAIPGVGWLLAAAFVAGVVRGFAGFGTAMIFLPVAAQVVDPVTAIMVLVLMDFIGPLPAIPAALRNGHPRDLMRLVIGTLFMLPIGLAVLFWVDPTVFKLAVSLISLAMLVLLVGGLRYRGAMTPPLIYATGGLSGLLGGAVGIPGPPVILLYMASPHPASVIRANNMAYLFFYTVLMAVSFLVTGKFTVAVLVLGLVAALPYLLGNMMGWWIFRPGYERLYRVTAYLIIAASALSGLASVVSFGGGAG</sequence>
<dbReference type="Pfam" id="PF01925">
    <property type="entry name" value="TauE"/>
    <property type="match status" value="1"/>
</dbReference>
<dbReference type="PANTHER" id="PTHR30269">
    <property type="entry name" value="TRANSMEMBRANE PROTEIN YFCA"/>
    <property type="match status" value="1"/>
</dbReference>
<feature type="transmembrane region" description="Helical" evidence="8">
    <location>
        <begin position="198"/>
        <end position="222"/>
    </location>
</feature>
<keyword evidence="7 8" id="KW-0472">Membrane</keyword>
<dbReference type="InterPro" id="IPR052017">
    <property type="entry name" value="TSUP"/>
</dbReference>
<reference evidence="9" key="1">
    <citation type="submission" date="2022-07" db="EMBL/GenBank/DDBJ databases">
        <authorList>
            <person name="Otstavnykh N."/>
            <person name="Isaeva M."/>
            <person name="Bystritskaya E."/>
        </authorList>
    </citation>
    <scope>NUCLEOTIDE SEQUENCE</scope>
    <source>
        <strain evidence="9">10Alg 79</strain>
    </source>
</reference>
<feature type="transmembrane region" description="Helical" evidence="8">
    <location>
        <begin position="50"/>
        <end position="68"/>
    </location>
</feature>
<keyword evidence="5 8" id="KW-0812">Transmembrane</keyword>
<feature type="transmembrane region" description="Helical" evidence="8">
    <location>
        <begin position="175"/>
        <end position="192"/>
    </location>
</feature>
<evidence type="ECO:0000256" key="8">
    <source>
        <dbReference type="RuleBase" id="RU363041"/>
    </source>
</evidence>
<comment type="subcellular location">
    <subcellularLocation>
        <location evidence="1 8">Cell membrane</location>
        <topology evidence="1 8">Multi-pass membrane protein</topology>
    </subcellularLocation>
</comment>
<evidence type="ECO:0000256" key="7">
    <source>
        <dbReference type="ARBA" id="ARBA00023136"/>
    </source>
</evidence>
<dbReference type="Proteomes" id="UP001227162">
    <property type="component" value="Unassembled WGS sequence"/>
</dbReference>
<dbReference type="InterPro" id="IPR002781">
    <property type="entry name" value="TM_pro_TauE-like"/>
</dbReference>
<keyword evidence="4 8" id="KW-1003">Cell membrane</keyword>
<keyword evidence="10" id="KW-1185">Reference proteome</keyword>
<proteinExistence type="inferred from homology"/>
<dbReference type="AlphaFoldDB" id="A0AAJ1U8W8"/>
<evidence type="ECO:0000256" key="3">
    <source>
        <dbReference type="ARBA" id="ARBA00022448"/>
    </source>
</evidence>
<name>A0AAJ1U8W8_9RHOB</name>
<protein>
    <recommendedName>
        <fullName evidence="8">Probable membrane transporter protein</fullName>
    </recommendedName>
</protein>
<evidence type="ECO:0000256" key="6">
    <source>
        <dbReference type="ARBA" id="ARBA00022989"/>
    </source>
</evidence>
<evidence type="ECO:0000313" key="9">
    <source>
        <dbReference type="EMBL" id="MDQ2093298.1"/>
    </source>
</evidence>
<keyword evidence="3" id="KW-0813">Transport</keyword>
<comment type="similarity">
    <text evidence="2 8">Belongs to the 4-toluene sulfonate uptake permease (TSUP) (TC 2.A.102) family.</text>
</comment>
<evidence type="ECO:0000256" key="4">
    <source>
        <dbReference type="ARBA" id="ARBA00022475"/>
    </source>
</evidence>
<evidence type="ECO:0000256" key="2">
    <source>
        <dbReference type="ARBA" id="ARBA00009142"/>
    </source>
</evidence>
<feature type="transmembrane region" description="Helical" evidence="8">
    <location>
        <begin position="80"/>
        <end position="101"/>
    </location>
</feature>